<comment type="caution">
    <text evidence="8">The sequence shown here is derived from an EMBL/GenBank/DDBJ whole genome shotgun (WGS) entry which is preliminary data.</text>
</comment>
<sequence>MDSRNIVVCDNGTGYVKCGFAGENFPTSVFPCVVGRPMLRYEESLTEQELKDIVVGEGCADLRHQLDISYPVNNGIVQNWDDMCHVWDHAFYNELKINPPDCKILLTDPPLNPSKNREKMVETMFEKYNFAGVFIQIQAVLTLYAQGLLTGLVIDSGDGVTHVVPVVDGYSFPHLTKRMNVAGRHITSYLVDLLSRRGYDYKREYQLGLETTILVKNYTCVWFKGRKGRVPLFGLGQEKWRGGKIWLPDGRVIKVGTERFQAPEALFTPELIDVEGDGMADMVFRCIQEMDIDNRMMVNPRGEVVKNKARLVAKGFLQKAGIDYGEVYAPIARIETISLLDVKSAFLNGPLEEEVYVDQPLGFVVKGKENKVYKLKKALYGLKQAPRAWNKRIDGYLSQIGFKKCTLEHGVYMMNEFEMSDLGLLSYFLGIEFEMTRYRMVMHQTKYATDLLKRLNMQQSNPIGTPVEVGLSLKKEIDEEQVDPTHYKRIVGCLRFMQESKQSHLLAAKKILRYVQGMVDFGILFSKEEDATKPELDRKSTAGNIFFYGGALISWSSTKKPVVALSSCEIEYIAASGTACQAVWLDALLGELQEKNSKKVKLLVDNKSAIDLARHPTSHGRNKHIETSSRGSCPFYNLHSALLPLAILYQHIVLSGGSTMYPGLPSRLEKEILDRYLDVVLKGNKDGLKLRKLHLKSSSYLSLLWSSSLDLIPVLFKPSKSSLTIAQSQQPDSFFKLRLRIEDPPRRKHMVYLGGAVLAGIMKDAPEFWINREDYLEEGLACLSREAKAHQRLSDEIFKAVKTASLNSFH</sequence>
<dbReference type="CDD" id="cd09272">
    <property type="entry name" value="RNase_HI_RT_Ty1"/>
    <property type="match status" value="1"/>
</dbReference>
<dbReference type="AlphaFoldDB" id="A0A371F2M4"/>
<organism evidence="8 9">
    <name type="scientific">Mucuna pruriens</name>
    <name type="common">Velvet bean</name>
    <name type="synonym">Dolichos pruriens</name>
    <dbReference type="NCBI Taxonomy" id="157652"/>
    <lineage>
        <taxon>Eukaryota</taxon>
        <taxon>Viridiplantae</taxon>
        <taxon>Streptophyta</taxon>
        <taxon>Embryophyta</taxon>
        <taxon>Tracheophyta</taxon>
        <taxon>Spermatophyta</taxon>
        <taxon>Magnoliopsida</taxon>
        <taxon>eudicotyledons</taxon>
        <taxon>Gunneridae</taxon>
        <taxon>Pentapetalae</taxon>
        <taxon>rosids</taxon>
        <taxon>fabids</taxon>
        <taxon>Fabales</taxon>
        <taxon>Fabaceae</taxon>
        <taxon>Papilionoideae</taxon>
        <taxon>50 kb inversion clade</taxon>
        <taxon>NPAAA clade</taxon>
        <taxon>indigoferoid/millettioid clade</taxon>
        <taxon>Phaseoleae</taxon>
        <taxon>Mucuna</taxon>
    </lineage>
</organism>
<proteinExistence type="inferred from homology"/>
<evidence type="ECO:0000256" key="1">
    <source>
        <dbReference type="ARBA" id="ARBA00004245"/>
    </source>
</evidence>
<evidence type="ECO:0000256" key="4">
    <source>
        <dbReference type="ARBA" id="ARBA00022840"/>
    </source>
</evidence>
<dbReference type="PANTHER" id="PTHR11937">
    <property type="entry name" value="ACTIN"/>
    <property type="match status" value="1"/>
</dbReference>
<keyword evidence="2" id="KW-0963">Cytoplasm</keyword>
<comment type="similarity">
    <text evidence="6">Belongs to the actin family.</text>
</comment>
<evidence type="ECO:0000313" key="8">
    <source>
        <dbReference type="EMBL" id="RDX72551.1"/>
    </source>
</evidence>
<evidence type="ECO:0000313" key="9">
    <source>
        <dbReference type="Proteomes" id="UP000257109"/>
    </source>
</evidence>
<keyword evidence="5" id="KW-0206">Cytoskeleton</keyword>
<keyword evidence="3" id="KW-0547">Nucleotide-binding</keyword>
<dbReference type="InterPro" id="IPR043502">
    <property type="entry name" value="DNA/RNA_pol_sf"/>
</dbReference>
<dbReference type="Gene3D" id="3.30.420.40">
    <property type="match status" value="4"/>
</dbReference>
<dbReference type="Proteomes" id="UP000257109">
    <property type="component" value="Unassembled WGS sequence"/>
</dbReference>
<evidence type="ECO:0000259" key="7">
    <source>
        <dbReference type="Pfam" id="PF07727"/>
    </source>
</evidence>
<dbReference type="GO" id="GO:0005856">
    <property type="term" value="C:cytoskeleton"/>
    <property type="evidence" value="ECO:0007669"/>
    <property type="project" value="UniProtKB-SubCell"/>
</dbReference>
<evidence type="ECO:0000256" key="3">
    <source>
        <dbReference type="ARBA" id="ARBA00022741"/>
    </source>
</evidence>
<dbReference type="Pfam" id="PF00022">
    <property type="entry name" value="Actin"/>
    <property type="match status" value="1"/>
</dbReference>
<dbReference type="FunFam" id="3.30.420.40:FF:000148">
    <property type="entry name" value="Actin, alpha skeletal muscle"/>
    <property type="match status" value="1"/>
</dbReference>
<dbReference type="SMART" id="SM00268">
    <property type="entry name" value="ACTIN"/>
    <property type="match status" value="1"/>
</dbReference>
<feature type="domain" description="Reverse transcriptase Ty1/copia-type" evidence="7">
    <location>
        <begin position="303"/>
        <end position="413"/>
    </location>
</feature>
<gene>
    <name evidence="8" type="primary">ARP2</name>
    <name evidence="8" type="ORF">CR513_47956</name>
</gene>
<dbReference type="PRINTS" id="PR00190">
    <property type="entry name" value="ACTIN"/>
</dbReference>
<evidence type="ECO:0000256" key="2">
    <source>
        <dbReference type="ARBA" id="ARBA00022490"/>
    </source>
</evidence>
<keyword evidence="4" id="KW-0067">ATP-binding</keyword>
<dbReference type="GO" id="GO:0005524">
    <property type="term" value="F:ATP binding"/>
    <property type="evidence" value="ECO:0007669"/>
    <property type="project" value="UniProtKB-KW"/>
</dbReference>
<evidence type="ECO:0000256" key="5">
    <source>
        <dbReference type="ARBA" id="ARBA00023212"/>
    </source>
</evidence>
<dbReference type="SUPFAM" id="SSF53067">
    <property type="entry name" value="Actin-like ATPase domain"/>
    <property type="match status" value="3"/>
</dbReference>
<name>A0A371F2M4_MUCPR</name>
<dbReference type="SUPFAM" id="SSF56672">
    <property type="entry name" value="DNA/RNA polymerases"/>
    <property type="match status" value="1"/>
</dbReference>
<dbReference type="Pfam" id="PF07727">
    <property type="entry name" value="RVT_2"/>
    <property type="match status" value="1"/>
</dbReference>
<dbReference type="Gene3D" id="3.90.640.10">
    <property type="entry name" value="Actin, Chain A, domain 4"/>
    <property type="match status" value="1"/>
</dbReference>
<protein>
    <submittedName>
        <fullName evidence="8">Actin-related protein 2</fullName>
    </submittedName>
</protein>
<dbReference type="STRING" id="157652.A0A371F2M4"/>
<dbReference type="InterPro" id="IPR013103">
    <property type="entry name" value="RVT_2"/>
</dbReference>
<dbReference type="OrthoDB" id="5132116at2759"/>
<reference evidence="8" key="1">
    <citation type="submission" date="2018-05" db="EMBL/GenBank/DDBJ databases">
        <title>Draft genome of Mucuna pruriens seed.</title>
        <authorList>
            <person name="Nnadi N.E."/>
            <person name="Vos R."/>
            <person name="Hasami M.H."/>
            <person name="Devisetty U.K."/>
            <person name="Aguiy J.C."/>
        </authorList>
    </citation>
    <scope>NUCLEOTIDE SEQUENCE [LARGE SCALE GENOMIC DNA]</scope>
    <source>
        <strain evidence="8">JCA_2017</strain>
    </source>
</reference>
<dbReference type="EMBL" id="QJKJ01010863">
    <property type="protein sequence ID" value="RDX72551.1"/>
    <property type="molecule type" value="Genomic_DNA"/>
</dbReference>
<evidence type="ECO:0000256" key="6">
    <source>
        <dbReference type="RuleBase" id="RU000487"/>
    </source>
</evidence>
<keyword evidence="9" id="KW-1185">Reference proteome</keyword>
<dbReference type="InterPro" id="IPR043129">
    <property type="entry name" value="ATPase_NBD"/>
</dbReference>
<comment type="subcellular location">
    <subcellularLocation>
        <location evidence="1">Cytoplasm</location>
        <location evidence="1">Cytoskeleton</location>
    </subcellularLocation>
</comment>
<dbReference type="InterPro" id="IPR004000">
    <property type="entry name" value="Actin"/>
</dbReference>
<accession>A0A371F2M4</accession>